<dbReference type="InterPro" id="IPR036375">
    <property type="entry name" value="Hemopexin-like_dom_sf"/>
</dbReference>
<dbReference type="SUPFAM" id="SSF50923">
    <property type="entry name" value="Hemopexin-like domain"/>
    <property type="match status" value="1"/>
</dbReference>
<dbReference type="SMART" id="SM00120">
    <property type="entry name" value="HX"/>
    <property type="match status" value="3"/>
</dbReference>
<name>A0A3P7J713_STRVU</name>
<dbReference type="AlphaFoldDB" id="A0A3P7J713"/>
<sequence length="201" mass="23538">MISDIFPGIPEKVDAAVEIHGQIWIFAVGQFDENETLSGKHYWVFSERRLLHGPRPLSHLGIPGNVPRIRLAYRWHYFDPPATYLWAEDEYWKLDIRTKKVEDSYARRISLNWKNVPDGATAAFSQLYFIRDDLVYRMNTTDYRLPISRGYPITISEFWDFCKKENRSREQASLQTSSAEFASQLSISALIFVTLFHSCFF</sequence>
<dbReference type="OrthoDB" id="406838at2759"/>
<proteinExistence type="predicted"/>
<accession>A0A3P7J713</accession>
<dbReference type="Proteomes" id="UP000270094">
    <property type="component" value="Unassembled WGS sequence"/>
</dbReference>
<keyword evidence="3" id="KW-1185">Reference proteome</keyword>
<gene>
    <name evidence="2" type="ORF">SVUK_LOCUS8682</name>
</gene>
<evidence type="ECO:0000256" key="1">
    <source>
        <dbReference type="PROSITE-ProRule" id="PRU01011"/>
    </source>
</evidence>
<dbReference type="InterPro" id="IPR018487">
    <property type="entry name" value="Hemopexin-like_repeat"/>
</dbReference>
<dbReference type="Gene3D" id="2.110.10.10">
    <property type="entry name" value="Hemopexin-like domain"/>
    <property type="match status" value="1"/>
</dbReference>
<protein>
    <submittedName>
        <fullName evidence="2">Uncharacterized protein</fullName>
    </submittedName>
</protein>
<feature type="repeat" description="Hemopexin" evidence="1">
    <location>
        <begin position="117"/>
        <end position="162"/>
    </location>
</feature>
<dbReference type="EMBL" id="UYYB01031927">
    <property type="protein sequence ID" value="VDM73684.1"/>
    <property type="molecule type" value="Genomic_DNA"/>
</dbReference>
<feature type="repeat" description="Hemopexin" evidence="1">
    <location>
        <begin position="66"/>
        <end position="116"/>
    </location>
</feature>
<evidence type="ECO:0000313" key="3">
    <source>
        <dbReference type="Proteomes" id="UP000270094"/>
    </source>
</evidence>
<reference evidence="2 3" key="1">
    <citation type="submission" date="2018-11" db="EMBL/GenBank/DDBJ databases">
        <authorList>
            <consortium name="Pathogen Informatics"/>
        </authorList>
    </citation>
    <scope>NUCLEOTIDE SEQUENCE [LARGE SCALE GENOMIC DNA]</scope>
</reference>
<evidence type="ECO:0000313" key="2">
    <source>
        <dbReference type="EMBL" id="VDM73684.1"/>
    </source>
</evidence>
<dbReference type="PROSITE" id="PS51642">
    <property type="entry name" value="HEMOPEXIN_2"/>
    <property type="match status" value="2"/>
</dbReference>
<organism evidence="2 3">
    <name type="scientific">Strongylus vulgaris</name>
    <name type="common">Blood worm</name>
    <dbReference type="NCBI Taxonomy" id="40348"/>
    <lineage>
        <taxon>Eukaryota</taxon>
        <taxon>Metazoa</taxon>
        <taxon>Ecdysozoa</taxon>
        <taxon>Nematoda</taxon>
        <taxon>Chromadorea</taxon>
        <taxon>Rhabditida</taxon>
        <taxon>Rhabditina</taxon>
        <taxon>Rhabditomorpha</taxon>
        <taxon>Strongyloidea</taxon>
        <taxon>Strongylidae</taxon>
        <taxon>Strongylus</taxon>
    </lineage>
</organism>